<keyword evidence="3 6" id="KW-0812">Transmembrane</keyword>
<dbReference type="PANTHER" id="PTHR23501">
    <property type="entry name" value="MAJOR FACILITATOR SUPERFAMILY"/>
    <property type="match status" value="1"/>
</dbReference>
<dbReference type="EMBL" id="FOJI01000001">
    <property type="protein sequence ID" value="SEV85393.1"/>
    <property type="molecule type" value="Genomic_DNA"/>
</dbReference>
<dbReference type="AlphaFoldDB" id="A0A1I0MAL1"/>
<protein>
    <submittedName>
        <fullName evidence="8">Major Facilitator Superfamily protein</fullName>
    </submittedName>
</protein>
<comment type="subcellular location">
    <subcellularLocation>
        <location evidence="1">Cell membrane</location>
        <topology evidence="1">Multi-pass membrane protein</topology>
    </subcellularLocation>
</comment>
<dbReference type="SUPFAM" id="SSF103473">
    <property type="entry name" value="MFS general substrate transporter"/>
    <property type="match status" value="1"/>
</dbReference>
<evidence type="ECO:0000256" key="6">
    <source>
        <dbReference type="SAM" id="Phobius"/>
    </source>
</evidence>
<gene>
    <name evidence="8" type="ORF">SAMN05421659_101355</name>
</gene>
<keyword evidence="9" id="KW-1185">Reference proteome</keyword>
<feature type="transmembrane region" description="Helical" evidence="6">
    <location>
        <begin position="89"/>
        <end position="108"/>
    </location>
</feature>
<evidence type="ECO:0000256" key="4">
    <source>
        <dbReference type="ARBA" id="ARBA00022989"/>
    </source>
</evidence>
<feature type="transmembrane region" description="Helical" evidence="6">
    <location>
        <begin position="120"/>
        <end position="141"/>
    </location>
</feature>
<dbReference type="PROSITE" id="PS50850">
    <property type="entry name" value="MFS"/>
    <property type="match status" value="1"/>
</dbReference>
<accession>A0A1I0MAL1</accession>
<dbReference type="InterPro" id="IPR011701">
    <property type="entry name" value="MFS"/>
</dbReference>
<proteinExistence type="predicted"/>
<evidence type="ECO:0000313" key="9">
    <source>
        <dbReference type="Proteomes" id="UP000199701"/>
    </source>
</evidence>
<dbReference type="InterPro" id="IPR020846">
    <property type="entry name" value="MFS_dom"/>
</dbReference>
<feature type="transmembrane region" description="Helical" evidence="6">
    <location>
        <begin position="179"/>
        <end position="203"/>
    </location>
</feature>
<evidence type="ECO:0000259" key="7">
    <source>
        <dbReference type="PROSITE" id="PS50850"/>
    </source>
</evidence>
<dbReference type="Gene3D" id="1.20.1250.20">
    <property type="entry name" value="MFS general substrate transporter like domains"/>
    <property type="match status" value="1"/>
</dbReference>
<evidence type="ECO:0000256" key="5">
    <source>
        <dbReference type="ARBA" id="ARBA00023136"/>
    </source>
</evidence>
<reference evidence="8 9" key="1">
    <citation type="submission" date="2016-10" db="EMBL/GenBank/DDBJ databases">
        <authorList>
            <person name="de Groot N.N."/>
        </authorList>
    </citation>
    <scope>NUCLEOTIDE SEQUENCE [LARGE SCALE GENOMIC DNA]</scope>
    <source>
        <strain evidence="8 9">DSM 9179</strain>
    </source>
</reference>
<feature type="transmembrane region" description="Helical" evidence="6">
    <location>
        <begin position="20"/>
        <end position="40"/>
    </location>
</feature>
<feature type="domain" description="Major facilitator superfamily (MFS) profile" evidence="7">
    <location>
        <begin position="1"/>
        <end position="334"/>
    </location>
</feature>
<feature type="transmembrane region" description="Helical" evidence="6">
    <location>
        <begin position="46"/>
        <end position="68"/>
    </location>
</feature>
<evidence type="ECO:0000256" key="3">
    <source>
        <dbReference type="ARBA" id="ARBA00022692"/>
    </source>
</evidence>
<dbReference type="GO" id="GO:0005886">
    <property type="term" value="C:plasma membrane"/>
    <property type="evidence" value="ECO:0007669"/>
    <property type="project" value="UniProtKB-SubCell"/>
</dbReference>
<sequence length="340" mass="37295">MLWFAIEPTIKSQKSRSIDWAGTVFIAIFSIPLLLAFTWGGDKYAWSSWQIIGMLSLSVIALLVLLFIEKQAKEAVIPLSLFQNSIFNITTITVFLLNALMYGVINYMPLFVQGSMKLSASASGLMMVPMMLGYAAATIVGGQIISRTKKYKVLYFTGFIIMFVGTLIFSFLSMNTSSAIVTAAMFVFGIGAGISFSISMIIVQNAFPYSKVGTVTASFQFFRNFGSVIGVSLLGLVLNNQFRAESKEIVASATNQAMPDNILHMLTSPQSLFDADKLTELVQTVPQNLLDSFNKLIEQSRIALATSMRDVFIVIAIVALVSIILAAFLKEIPLRESNDN</sequence>
<dbReference type="PANTHER" id="PTHR23501:SF197">
    <property type="entry name" value="COMD"/>
    <property type="match status" value="1"/>
</dbReference>
<dbReference type="InterPro" id="IPR036259">
    <property type="entry name" value="MFS_trans_sf"/>
</dbReference>
<keyword evidence="4 6" id="KW-1133">Transmembrane helix</keyword>
<keyword evidence="2" id="KW-0813">Transport</keyword>
<organism evidence="8 9">
    <name type="scientific">[Clostridium] fimetarium</name>
    <dbReference type="NCBI Taxonomy" id="99656"/>
    <lineage>
        <taxon>Bacteria</taxon>
        <taxon>Bacillati</taxon>
        <taxon>Bacillota</taxon>
        <taxon>Clostridia</taxon>
        <taxon>Lachnospirales</taxon>
        <taxon>Lachnospiraceae</taxon>
    </lineage>
</organism>
<name>A0A1I0MAL1_9FIRM</name>
<evidence type="ECO:0000256" key="1">
    <source>
        <dbReference type="ARBA" id="ARBA00004651"/>
    </source>
</evidence>
<dbReference type="STRING" id="99656.SAMN05421659_101355"/>
<evidence type="ECO:0000313" key="8">
    <source>
        <dbReference type="EMBL" id="SEV85393.1"/>
    </source>
</evidence>
<feature type="transmembrane region" description="Helical" evidence="6">
    <location>
        <begin position="311"/>
        <end position="329"/>
    </location>
</feature>
<dbReference type="Proteomes" id="UP000199701">
    <property type="component" value="Unassembled WGS sequence"/>
</dbReference>
<feature type="transmembrane region" description="Helical" evidence="6">
    <location>
        <begin position="153"/>
        <end position="173"/>
    </location>
</feature>
<dbReference type="Pfam" id="PF07690">
    <property type="entry name" value="MFS_1"/>
    <property type="match status" value="1"/>
</dbReference>
<dbReference type="GO" id="GO:0022857">
    <property type="term" value="F:transmembrane transporter activity"/>
    <property type="evidence" value="ECO:0007669"/>
    <property type="project" value="InterPro"/>
</dbReference>
<keyword evidence="5 6" id="KW-0472">Membrane</keyword>
<evidence type="ECO:0000256" key="2">
    <source>
        <dbReference type="ARBA" id="ARBA00022448"/>
    </source>
</evidence>